<gene>
    <name evidence="2" type="ordered locus">Amuc_1084</name>
</gene>
<dbReference type="EMBL" id="CP001071">
    <property type="protein sequence ID" value="ACD04910.1"/>
    <property type="molecule type" value="Genomic_DNA"/>
</dbReference>
<protein>
    <recommendedName>
        <fullName evidence="4">DUF1490 domain-containing protein</fullName>
    </recommendedName>
</protein>
<evidence type="ECO:0000313" key="3">
    <source>
        <dbReference type="Proteomes" id="UP000001031"/>
    </source>
</evidence>
<keyword evidence="1" id="KW-0472">Membrane</keyword>
<keyword evidence="1" id="KW-1133">Transmembrane helix</keyword>
<feature type="transmembrane region" description="Helical" evidence="1">
    <location>
        <begin position="20"/>
        <end position="39"/>
    </location>
</feature>
<keyword evidence="3" id="KW-1185">Reference proteome</keyword>
<reference evidence="3" key="1">
    <citation type="journal article" date="2011" name="PLoS ONE">
        <title>The genome of Akkermansia muciniphila, a dedicated intestinal mucin degrader, and its use in exploring intestinal metagenomes.</title>
        <authorList>
            <person name="van Passel M.W."/>
            <person name="Kant R."/>
            <person name="Zoetendal E.G."/>
            <person name="Plugge C.M."/>
            <person name="Derrien M."/>
            <person name="Malfatti S.A."/>
            <person name="Chain P.S."/>
            <person name="Woyke T."/>
            <person name="Palva A."/>
            <person name="de Vos W.M."/>
            <person name="Smidt H."/>
        </authorList>
    </citation>
    <scope>NUCLEOTIDE SEQUENCE [LARGE SCALE GENOMIC DNA]</scope>
    <source>
        <strain evidence="3">ATCC BAA-835 / DSM 22959 / JCM 33894 / BCRC 81048 / CCUG 64013 / CIP 107961 / Muc</strain>
    </source>
</reference>
<keyword evidence="1" id="KW-0812">Transmembrane</keyword>
<evidence type="ECO:0000313" key="2">
    <source>
        <dbReference type="EMBL" id="ACD04910.1"/>
    </source>
</evidence>
<dbReference type="BioCyc" id="AMUC349741:G1GBX-1160-MONOMER"/>
<name>B2UR25_AKKM8</name>
<dbReference type="KEGG" id="amu:Amuc_1084"/>
<accession>B2UR25</accession>
<sequence>MPPRPDEPNQNITMSYMNNKGLWGFVGGMIAAAIGAKVVKSPVARKLAVQGLSKAMLIQQKAMEQLANIREEAQDLCHEAAAKNSRPEQ</sequence>
<proteinExistence type="predicted"/>
<dbReference type="Proteomes" id="UP000001031">
    <property type="component" value="Chromosome"/>
</dbReference>
<evidence type="ECO:0008006" key="4">
    <source>
        <dbReference type="Google" id="ProtNLM"/>
    </source>
</evidence>
<organism evidence="2 3">
    <name type="scientific">Akkermansia muciniphila (strain ATCC BAA-835 / DSM 22959 / JCM 33894 / BCRC 81048 / CCUG 64013 / CIP 107961 / Muc)</name>
    <dbReference type="NCBI Taxonomy" id="349741"/>
    <lineage>
        <taxon>Bacteria</taxon>
        <taxon>Pseudomonadati</taxon>
        <taxon>Verrucomicrobiota</taxon>
        <taxon>Verrucomicrobiia</taxon>
        <taxon>Verrucomicrobiales</taxon>
        <taxon>Akkermansiaceae</taxon>
        <taxon>Akkermansia</taxon>
    </lineage>
</organism>
<dbReference type="HOGENOM" id="CLU_151795_4_1_0"/>
<evidence type="ECO:0000256" key="1">
    <source>
        <dbReference type="SAM" id="Phobius"/>
    </source>
</evidence>
<dbReference type="AlphaFoldDB" id="B2UR25"/>
<dbReference type="PaxDb" id="349741-Amuc_1084"/>